<keyword evidence="11 14" id="KW-0472">Membrane</keyword>
<evidence type="ECO:0000256" key="9">
    <source>
        <dbReference type="ARBA" id="ARBA00023002"/>
    </source>
</evidence>
<dbReference type="GO" id="GO:0052851">
    <property type="term" value="F:ferric-chelate reductase (NADPH) activity"/>
    <property type="evidence" value="ECO:0007669"/>
    <property type="project" value="UniProtKB-EC"/>
</dbReference>
<comment type="caution">
    <text evidence="16">The sequence shown here is derived from an EMBL/GenBank/DDBJ whole genome shotgun (WGS) entry which is preliminary data.</text>
</comment>
<feature type="transmembrane region" description="Helical" evidence="14">
    <location>
        <begin position="176"/>
        <end position="202"/>
    </location>
</feature>
<dbReference type="SFLD" id="SFLDG01168">
    <property type="entry name" value="Ferric_reductase_subgroup_(FRE"/>
    <property type="match status" value="1"/>
</dbReference>
<evidence type="ECO:0000256" key="14">
    <source>
        <dbReference type="SAM" id="Phobius"/>
    </source>
</evidence>
<evidence type="ECO:0000256" key="8">
    <source>
        <dbReference type="ARBA" id="ARBA00022989"/>
    </source>
</evidence>
<dbReference type="GO" id="GO:0015677">
    <property type="term" value="P:copper ion import"/>
    <property type="evidence" value="ECO:0007669"/>
    <property type="project" value="TreeGrafter"/>
</dbReference>
<evidence type="ECO:0000256" key="5">
    <source>
        <dbReference type="ARBA" id="ARBA00022475"/>
    </source>
</evidence>
<proteinExistence type="inferred from homology"/>
<feature type="transmembrane region" description="Helical" evidence="14">
    <location>
        <begin position="249"/>
        <end position="270"/>
    </location>
</feature>
<comment type="catalytic activity">
    <reaction evidence="13">
        <text>2 a Fe(II)-siderophore + NADP(+) + H(+) = 2 a Fe(III)-siderophore + NADPH</text>
        <dbReference type="Rhea" id="RHEA:28795"/>
        <dbReference type="Rhea" id="RHEA-COMP:11342"/>
        <dbReference type="Rhea" id="RHEA-COMP:11344"/>
        <dbReference type="ChEBI" id="CHEBI:15378"/>
        <dbReference type="ChEBI" id="CHEBI:29033"/>
        <dbReference type="ChEBI" id="CHEBI:29034"/>
        <dbReference type="ChEBI" id="CHEBI:57783"/>
        <dbReference type="ChEBI" id="CHEBI:58349"/>
        <dbReference type="EC" id="1.16.1.9"/>
    </reaction>
</comment>
<dbReference type="GO" id="GO:0006826">
    <property type="term" value="P:iron ion transport"/>
    <property type="evidence" value="ECO:0007669"/>
    <property type="project" value="UniProtKB-ARBA"/>
</dbReference>
<gene>
    <name evidence="16" type="ORF">FB45DRAFT_1032448</name>
</gene>
<keyword evidence="9" id="KW-0560">Oxidoreductase</keyword>
<dbReference type="InterPro" id="IPR013112">
    <property type="entry name" value="FAD-bd_8"/>
</dbReference>
<keyword evidence="7" id="KW-0249">Electron transport</keyword>
<comment type="similarity">
    <text evidence="2">Belongs to the ferric reductase (FRE) family.</text>
</comment>
<organism evidence="16 17">
    <name type="scientific">Roridomyces roridus</name>
    <dbReference type="NCBI Taxonomy" id="1738132"/>
    <lineage>
        <taxon>Eukaryota</taxon>
        <taxon>Fungi</taxon>
        <taxon>Dikarya</taxon>
        <taxon>Basidiomycota</taxon>
        <taxon>Agaricomycotina</taxon>
        <taxon>Agaricomycetes</taxon>
        <taxon>Agaricomycetidae</taxon>
        <taxon>Agaricales</taxon>
        <taxon>Marasmiineae</taxon>
        <taxon>Mycenaceae</taxon>
        <taxon>Roridomyces</taxon>
    </lineage>
</organism>
<dbReference type="InterPro" id="IPR017927">
    <property type="entry name" value="FAD-bd_FR_type"/>
</dbReference>
<evidence type="ECO:0000256" key="10">
    <source>
        <dbReference type="ARBA" id="ARBA00023065"/>
    </source>
</evidence>
<feature type="transmembrane region" description="Helical" evidence="14">
    <location>
        <begin position="214"/>
        <end position="234"/>
    </location>
</feature>
<dbReference type="Pfam" id="PF01794">
    <property type="entry name" value="Ferric_reduct"/>
    <property type="match status" value="1"/>
</dbReference>
<dbReference type="InterPro" id="IPR039261">
    <property type="entry name" value="FNR_nucleotide-bd"/>
</dbReference>
<keyword evidence="4" id="KW-0813">Transport</keyword>
<dbReference type="InterPro" id="IPR017938">
    <property type="entry name" value="Riboflavin_synthase-like_b-brl"/>
</dbReference>
<dbReference type="SUPFAM" id="SSF63380">
    <property type="entry name" value="Riboflavin synthase domain-like"/>
    <property type="match status" value="1"/>
</dbReference>
<dbReference type="PROSITE" id="PS51384">
    <property type="entry name" value="FAD_FR"/>
    <property type="match status" value="1"/>
</dbReference>
<feature type="transmembrane region" description="Helical" evidence="14">
    <location>
        <begin position="143"/>
        <end position="164"/>
    </location>
</feature>
<reference evidence="16" key="1">
    <citation type="submission" date="2023-03" db="EMBL/GenBank/DDBJ databases">
        <title>Massive genome expansion in bonnet fungi (Mycena s.s.) driven by repeated elements and novel gene families across ecological guilds.</title>
        <authorList>
            <consortium name="Lawrence Berkeley National Laboratory"/>
            <person name="Harder C.B."/>
            <person name="Miyauchi S."/>
            <person name="Viragh M."/>
            <person name="Kuo A."/>
            <person name="Thoen E."/>
            <person name="Andreopoulos B."/>
            <person name="Lu D."/>
            <person name="Skrede I."/>
            <person name="Drula E."/>
            <person name="Henrissat B."/>
            <person name="Morin E."/>
            <person name="Kohler A."/>
            <person name="Barry K."/>
            <person name="LaButti K."/>
            <person name="Morin E."/>
            <person name="Salamov A."/>
            <person name="Lipzen A."/>
            <person name="Mereny Z."/>
            <person name="Hegedus B."/>
            <person name="Baldrian P."/>
            <person name="Stursova M."/>
            <person name="Weitz H."/>
            <person name="Taylor A."/>
            <person name="Grigoriev I.V."/>
            <person name="Nagy L.G."/>
            <person name="Martin F."/>
            <person name="Kauserud H."/>
        </authorList>
    </citation>
    <scope>NUCLEOTIDE SEQUENCE</scope>
    <source>
        <strain evidence="16">9284</strain>
    </source>
</reference>
<dbReference type="PANTHER" id="PTHR32361">
    <property type="entry name" value="FERRIC/CUPRIC REDUCTASE TRANSMEMBRANE COMPONENT"/>
    <property type="match status" value="1"/>
</dbReference>
<evidence type="ECO:0000256" key="6">
    <source>
        <dbReference type="ARBA" id="ARBA00022692"/>
    </source>
</evidence>
<dbReference type="InterPro" id="IPR013121">
    <property type="entry name" value="Fe_red_NAD-bd_6"/>
</dbReference>
<dbReference type="GO" id="GO:0006879">
    <property type="term" value="P:intracellular iron ion homeostasis"/>
    <property type="evidence" value="ECO:0007669"/>
    <property type="project" value="TreeGrafter"/>
</dbReference>
<keyword evidence="8 14" id="KW-1133">Transmembrane helix</keyword>
<comment type="subcellular location">
    <subcellularLocation>
        <location evidence="1">Cell membrane</location>
        <topology evidence="1">Multi-pass membrane protein</topology>
    </subcellularLocation>
</comment>
<sequence>MPFFPRTEALQARAASTLDVQALVYHTVIFLLALVALAFLLRIPRVLARFWRLSEWTKGHLLGYTHNTGPSHTTAISFDAATGYLKEAGSSQESHSSYDDPKFTAMTRPQRDPNRLLPPHMSPNPSFLRPVVSLLRCRVAPGLSYAQAFTCLGYLGVLLYPGIYRSRGPFIDINRYGYLAVSQIPFIFALGTKNSVIGMFLGYGYEKLNFLHRFVARIAIAAAHLHAFGYFYKWCLNSNFQEEIQEPKIYFGLVMLLCFDGLLLTSLSFVRKNAYNVFFYSHIIFLSGVLVGGFYHYPQLLPYLYATVAIYALDKLLRLIKTRISTATIRPIPELGLTRVEIPNINNGWRAGQHVRVRILSSAMGITGWAEVHPFTIASEPGNPEGLVLMCKKAGTWTQKLFAAAATSQTERGIGREVKVVVEGPYGGPGFAMFNSYSAAVFVAGGSGITFALSAAQELIGSDLRSESRVSVIELVWVIQDASSLFPLIPQFTAMIQRCRYTRLSISVHYTKALVGNSKVPGVLPPGLTLSPGRPRLISLLESTVSLAVNTMGRDESASGMIVGVCGPVGLGDDVTKSVGLVDPEKRDLIGGIEMHEETFGW</sequence>
<evidence type="ECO:0000256" key="4">
    <source>
        <dbReference type="ARBA" id="ARBA00022448"/>
    </source>
</evidence>
<evidence type="ECO:0000313" key="16">
    <source>
        <dbReference type="EMBL" id="KAJ7621188.1"/>
    </source>
</evidence>
<dbReference type="AlphaFoldDB" id="A0AAD7BHC7"/>
<dbReference type="SUPFAM" id="SSF52343">
    <property type="entry name" value="Ferredoxin reductase-like, C-terminal NADP-linked domain"/>
    <property type="match status" value="1"/>
</dbReference>
<evidence type="ECO:0000256" key="11">
    <source>
        <dbReference type="ARBA" id="ARBA00023136"/>
    </source>
</evidence>
<feature type="transmembrane region" description="Helical" evidence="14">
    <location>
        <begin position="23"/>
        <end position="43"/>
    </location>
</feature>
<keyword evidence="17" id="KW-1185">Reference proteome</keyword>
<dbReference type="InterPro" id="IPR013130">
    <property type="entry name" value="Fe3_Rdtase_TM_dom"/>
</dbReference>
<name>A0AAD7BHC7_9AGAR</name>
<evidence type="ECO:0000256" key="3">
    <source>
        <dbReference type="ARBA" id="ARBA00012668"/>
    </source>
</evidence>
<evidence type="ECO:0000256" key="13">
    <source>
        <dbReference type="ARBA" id="ARBA00048483"/>
    </source>
</evidence>
<dbReference type="GO" id="GO:0005886">
    <property type="term" value="C:plasma membrane"/>
    <property type="evidence" value="ECO:0007669"/>
    <property type="project" value="UniProtKB-SubCell"/>
</dbReference>
<dbReference type="EC" id="1.16.1.9" evidence="3"/>
<accession>A0AAD7BHC7</accession>
<feature type="domain" description="FAD-binding FR-type" evidence="15">
    <location>
        <begin position="312"/>
        <end position="432"/>
    </location>
</feature>
<dbReference type="Pfam" id="PF08022">
    <property type="entry name" value="FAD_binding_8"/>
    <property type="match status" value="1"/>
</dbReference>
<dbReference type="SFLD" id="SFLDS00052">
    <property type="entry name" value="Ferric_Reductase_Domain"/>
    <property type="match status" value="1"/>
</dbReference>
<keyword evidence="12" id="KW-0325">Glycoprotein</keyword>
<dbReference type="Pfam" id="PF08030">
    <property type="entry name" value="NAD_binding_6"/>
    <property type="match status" value="1"/>
</dbReference>
<dbReference type="EMBL" id="JARKIF010000016">
    <property type="protein sequence ID" value="KAJ7621188.1"/>
    <property type="molecule type" value="Genomic_DNA"/>
</dbReference>
<feature type="transmembrane region" description="Helical" evidence="14">
    <location>
        <begin position="277"/>
        <end position="297"/>
    </location>
</feature>
<keyword evidence="5" id="KW-1003">Cell membrane</keyword>
<dbReference type="Gene3D" id="3.40.50.80">
    <property type="entry name" value="Nucleotide-binding domain of ferredoxin-NADP reductase (FNR) module"/>
    <property type="match status" value="1"/>
</dbReference>
<evidence type="ECO:0000259" key="15">
    <source>
        <dbReference type="PROSITE" id="PS51384"/>
    </source>
</evidence>
<keyword evidence="6 14" id="KW-0812">Transmembrane</keyword>
<protein>
    <recommendedName>
        <fullName evidence="3">ferric-chelate reductase (NADPH)</fullName>
        <ecNumber evidence="3">1.16.1.9</ecNumber>
    </recommendedName>
</protein>
<evidence type="ECO:0000256" key="12">
    <source>
        <dbReference type="ARBA" id="ARBA00023180"/>
    </source>
</evidence>
<dbReference type="CDD" id="cd06186">
    <property type="entry name" value="NOX_Duox_like_FAD_NADP"/>
    <property type="match status" value="1"/>
</dbReference>
<keyword evidence="10" id="KW-0406">Ion transport</keyword>
<evidence type="ECO:0000313" key="17">
    <source>
        <dbReference type="Proteomes" id="UP001221142"/>
    </source>
</evidence>
<evidence type="ECO:0000256" key="2">
    <source>
        <dbReference type="ARBA" id="ARBA00006278"/>
    </source>
</evidence>
<evidence type="ECO:0000256" key="7">
    <source>
        <dbReference type="ARBA" id="ARBA00022982"/>
    </source>
</evidence>
<evidence type="ECO:0000256" key="1">
    <source>
        <dbReference type="ARBA" id="ARBA00004651"/>
    </source>
</evidence>
<dbReference type="Proteomes" id="UP001221142">
    <property type="component" value="Unassembled WGS sequence"/>
</dbReference>
<dbReference type="InterPro" id="IPR051410">
    <property type="entry name" value="Ferric/Cupric_Reductase"/>
</dbReference>
<dbReference type="PANTHER" id="PTHR32361:SF9">
    <property type="entry name" value="FERRIC REDUCTASE TRANSMEMBRANE COMPONENT 3-RELATED"/>
    <property type="match status" value="1"/>
</dbReference>